<organism evidence="2 3">
    <name type="scientific">Pseudonocardia alni</name>
    <name type="common">Amycolata alni</name>
    <dbReference type="NCBI Taxonomy" id="33907"/>
    <lineage>
        <taxon>Bacteria</taxon>
        <taxon>Bacillati</taxon>
        <taxon>Actinomycetota</taxon>
        <taxon>Actinomycetes</taxon>
        <taxon>Pseudonocardiales</taxon>
        <taxon>Pseudonocardiaceae</taxon>
        <taxon>Pseudonocardia</taxon>
    </lineage>
</organism>
<dbReference type="AlphaFoldDB" id="A0A852WDF9"/>
<evidence type="ECO:0000313" key="2">
    <source>
        <dbReference type="EMBL" id="NYG05401.1"/>
    </source>
</evidence>
<comment type="caution">
    <text evidence="2">The sequence shown here is derived from an EMBL/GenBank/DDBJ whole genome shotgun (WGS) entry which is preliminary data.</text>
</comment>
<protein>
    <submittedName>
        <fullName evidence="2">Aspartate racemase</fullName>
        <ecNumber evidence="2">5.1.1.13</ecNumber>
    </submittedName>
</protein>
<dbReference type="RefSeq" id="WP_179763189.1">
    <property type="nucleotide sequence ID" value="NZ_BAAAJZ010000025.1"/>
</dbReference>
<dbReference type="PROSITE" id="PS00924">
    <property type="entry name" value="ASP_GLU_RACEMASE_2"/>
    <property type="match status" value="1"/>
</dbReference>
<reference evidence="2 3" key="1">
    <citation type="submission" date="2020-07" db="EMBL/GenBank/DDBJ databases">
        <title>Sequencing the genomes of 1000 actinobacteria strains.</title>
        <authorList>
            <person name="Klenk H.-P."/>
        </authorList>
    </citation>
    <scope>NUCLEOTIDE SEQUENCE [LARGE SCALE GENOMIC DNA]</scope>
    <source>
        <strain evidence="2 3">DSM 44749</strain>
    </source>
</reference>
<name>A0A852WDF9_PSEA5</name>
<dbReference type="GeneID" id="98055298"/>
<proteinExistence type="predicted"/>
<dbReference type="InterPro" id="IPR015942">
    <property type="entry name" value="Asp/Glu/hydantoin_racemase"/>
</dbReference>
<dbReference type="PANTHER" id="PTHR21198:SF7">
    <property type="entry name" value="ASPARTATE-GLUTAMATE RACEMASE FAMILY"/>
    <property type="match status" value="1"/>
</dbReference>
<dbReference type="PANTHER" id="PTHR21198">
    <property type="entry name" value="GLUTAMATE RACEMASE"/>
    <property type="match status" value="1"/>
</dbReference>
<dbReference type="InterPro" id="IPR001920">
    <property type="entry name" value="Asp/Glu_race"/>
</dbReference>
<evidence type="ECO:0000256" key="1">
    <source>
        <dbReference type="ARBA" id="ARBA00023235"/>
    </source>
</evidence>
<dbReference type="Proteomes" id="UP000549695">
    <property type="component" value="Unassembled WGS sequence"/>
</dbReference>
<keyword evidence="3" id="KW-1185">Reference proteome</keyword>
<dbReference type="EMBL" id="JACCCZ010000002">
    <property type="protein sequence ID" value="NYG05401.1"/>
    <property type="molecule type" value="Genomic_DNA"/>
</dbReference>
<dbReference type="InterPro" id="IPR033134">
    <property type="entry name" value="Asp/Glu_racemase_AS_2"/>
</dbReference>
<dbReference type="Pfam" id="PF01177">
    <property type="entry name" value="Asp_Glu_race"/>
    <property type="match status" value="1"/>
</dbReference>
<dbReference type="GO" id="GO:0047689">
    <property type="term" value="F:aspartate racemase activity"/>
    <property type="evidence" value="ECO:0007669"/>
    <property type="project" value="UniProtKB-EC"/>
</dbReference>
<sequence>MSGIGIVGGLGPFASLYFYHRLLSLSGARDDELYPPAVLVAEQVPSRIDHQMGRGPSPLPALIRSVRTLEQAGVSCIALPSATTHWYWPELSAAVSVPIPHLLTATGAALRRAGRTRPLVLATEATAKHRSFEPHLTTGSVARYPEPDQQLRVDDLIRAVKRGDSVAPLRRALAALIRRASTTTGPLGTDSVVLGCTELSVIAPDAPLPVPVVDVTDVLVGAVLATHQGAPTSRSRQLSEAIHDD</sequence>
<keyword evidence="1 2" id="KW-0413">Isomerase</keyword>
<accession>A0A852WDF9</accession>
<dbReference type="Gene3D" id="3.40.50.1860">
    <property type="match status" value="2"/>
</dbReference>
<dbReference type="SUPFAM" id="SSF53681">
    <property type="entry name" value="Aspartate/glutamate racemase"/>
    <property type="match status" value="2"/>
</dbReference>
<dbReference type="EC" id="5.1.1.13" evidence="2"/>
<evidence type="ECO:0000313" key="3">
    <source>
        <dbReference type="Proteomes" id="UP000549695"/>
    </source>
</evidence>
<gene>
    <name evidence="2" type="ORF">HDA37_005755</name>
</gene>